<dbReference type="Proteomes" id="UP001172673">
    <property type="component" value="Unassembled WGS sequence"/>
</dbReference>
<dbReference type="InterPro" id="IPR022033">
    <property type="entry name" value="Rav1p_C"/>
</dbReference>
<dbReference type="InterPro" id="IPR052208">
    <property type="entry name" value="DmX-like/RAVE_component"/>
</dbReference>
<accession>A0AA39CK13</accession>
<dbReference type="InterPro" id="IPR015943">
    <property type="entry name" value="WD40/YVTN_repeat-like_dom_sf"/>
</dbReference>
<dbReference type="EMBL" id="JAPDRK010000007">
    <property type="protein sequence ID" value="KAJ9610798.1"/>
    <property type="molecule type" value="Genomic_DNA"/>
</dbReference>
<feature type="region of interest" description="Disordered" evidence="1">
    <location>
        <begin position="1271"/>
        <end position="1313"/>
    </location>
</feature>
<evidence type="ECO:0000256" key="1">
    <source>
        <dbReference type="SAM" id="MobiDB-lite"/>
    </source>
</evidence>
<sequence>MRAILPGRPQSKRQALCTAHWDGLRLVAYISGNAAVILSGPHNILQTIYVDTVESLTAITFEESTGRIALCDNDHVYIYRPVGRDEGVLRWTQIHDLRNPDGVEVSSLSWGSTEELLLGGSRLVLWFISESNPPTITWNQALAYPTVLAYLSPDSSLVASVGQHDRLVKIWRRLSYEEDGTRFDVSYLPHPSTVTNLHWRKPWHLEQNLDNLLYTFCADNHVRAWTASDQQALTVLQQAGDIDMNASIQPRRLSASSISTRRYAFVIDSRDFSTATEKAVQSSNGKSTDHALEHLIEIANRTPEICIVLDGLGHMSIWGLENAGDKNKIPPSVFHISHVDGMNISVPQLNDSRLDYVQFCIFADGTTPSSLSILLHSFAGDIDWYDSRITHLFDTANRRDRVRLITSLAGAGAPVEKLVRNVAGNVMMSTADKGFASVWQLGDHESSASLLRRSTFNVGVDIKDAAILSQGRYAAILSTRGLELWDIREAKARRLAVLDLEGDQLPERITQSRLASSRALTSRVIVGYYPDHKVEAWEVLLPAKDPTKSNGYHEIIRSLGDVKLNAQNKFNSLVSICDNMNTGRNTLVPSEMNAPGYAAVLAKDCALEMVKSQEQTDSTKPLLVSDAFFETKILKPKMISASGHGKVVVVNANSTSLSIWDARTGSWEYEHELDGTDTVKTFAWAVSPQGAALVAFCLDYHIVVLGQTRQTYPERGPGWVDLRHIRIRDYTTHSVGDLCWLRSGDLVVGSGIQFFIFEGYATSHHNQHAVSLRDARSRAKSDETFAMMAMLNALIPVFHPVFLSVVATHSALEAAKSILNHLNRALKYFSEGEELSSFLDQSIYQILSPHESQETHEKPFYTNGLVNGDDEAMQLSDYASALKANLHKYRLWQITEAEQSLLIKQIEIFSKLEKHEQSVDPNGQRYLQALYSSGDEGVPWSAIAFASLSTSQEVLIDLVTRHYGGKLTWEAARESGLFCWLTDVEALRQQMENVGRSEFTKGEDRNPIDCSLYYLALHKKPVLLGLWRMSIGIREKENTMKLLSNNFNDPRWKAAALKNAYALLSKRRFHYAAAFFLLADSLWDAVNVCAHQLKDLQLAIAIARVYESEKQSAVLTQLVEQAIFPLAVQSDQGRWMASWAYSAMLNQKENAIQVLVHPVHKIVGRSLLEGNEEHEMIGSLSYAANDPLLTLLYTQLRALLVKQNLWHNVLGAQDEWAFVMRCMRQYLRMGCDVLALSLVRDWEFIPESAQKQVNEDVPIPSPGLQRRKTFYDLEKEEDEENRPRIVVQAEKKKPPPTQFVEPSADSLLDGFGF</sequence>
<evidence type="ECO:0000313" key="4">
    <source>
        <dbReference type="Proteomes" id="UP001172673"/>
    </source>
</evidence>
<feature type="domain" description="RAVE complex protein Rav1 C-terminal" evidence="2">
    <location>
        <begin position="608"/>
        <end position="1238"/>
    </location>
</feature>
<organism evidence="3 4">
    <name type="scientific">Cladophialophora chaetospira</name>
    <dbReference type="NCBI Taxonomy" id="386627"/>
    <lineage>
        <taxon>Eukaryota</taxon>
        <taxon>Fungi</taxon>
        <taxon>Dikarya</taxon>
        <taxon>Ascomycota</taxon>
        <taxon>Pezizomycotina</taxon>
        <taxon>Eurotiomycetes</taxon>
        <taxon>Chaetothyriomycetidae</taxon>
        <taxon>Chaetothyriales</taxon>
        <taxon>Herpotrichiellaceae</taxon>
        <taxon>Cladophialophora</taxon>
    </lineage>
</organism>
<dbReference type="SUPFAM" id="SSF50978">
    <property type="entry name" value="WD40 repeat-like"/>
    <property type="match status" value="1"/>
</dbReference>
<evidence type="ECO:0000313" key="3">
    <source>
        <dbReference type="EMBL" id="KAJ9610798.1"/>
    </source>
</evidence>
<dbReference type="GO" id="GO:0043291">
    <property type="term" value="C:RAVE complex"/>
    <property type="evidence" value="ECO:0007669"/>
    <property type="project" value="TreeGrafter"/>
</dbReference>
<dbReference type="Gene3D" id="2.130.10.10">
    <property type="entry name" value="YVTN repeat-like/Quinoprotein amine dehydrogenase"/>
    <property type="match status" value="1"/>
</dbReference>
<name>A0AA39CK13_9EURO</name>
<dbReference type="InterPro" id="IPR036322">
    <property type="entry name" value="WD40_repeat_dom_sf"/>
</dbReference>
<protein>
    <submittedName>
        <fullName evidence="3">Regulator of (H+)-ATPase in vacuolar membrane</fullName>
    </submittedName>
</protein>
<dbReference type="PANTHER" id="PTHR13950:SF9">
    <property type="entry name" value="RABCONNECTIN-3A"/>
    <property type="match status" value="1"/>
</dbReference>
<gene>
    <name evidence="3" type="primary">RAV1</name>
    <name evidence="3" type="ORF">H2200_005575</name>
</gene>
<dbReference type="Pfam" id="PF12234">
    <property type="entry name" value="Rav1p_C"/>
    <property type="match status" value="1"/>
</dbReference>
<dbReference type="PANTHER" id="PTHR13950">
    <property type="entry name" value="RABCONNECTIN-RELATED"/>
    <property type="match status" value="1"/>
</dbReference>
<proteinExistence type="predicted"/>
<evidence type="ECO:0000259" key="2">
    <source>
        <dbReference type="Pfam" id="PF12234"/>
    </source>
</evidence>
<dbReference type="GO" id="GO:0007035">
    <property type="term" value="P:vacuolar acidification"/>
    <property type="evidence" value="ECO:0007669"/>
    <property type="project" value="TreeGrafter"/>
</dbReference>
<reference evidence="3" key="1">
    <citation type="submission" date="2022-10" db="EMBL/GenBank/DDBJ databases">
        <title>Culturing micro-colonial fungi from biological soil crusts in the Mojave desert and describing Neophaeococcomyces mojavensis, and introducing the new genera and species Taxawa tesnikishii.</title>
        <authorList>
            <person name="Kurbessoian T."/>
            <person name="Stajich J.E."/>
        </authorList>
    </citation>
    <scope>NUCLEOTIDE SEQUENCE</scope>
    <source>
        <strain evidence="3">TK_41</strain>
    </source>
</reference>
<keyword evidence="4" id="KW-1185">Reference proteome</keyword>
<comment type="caution">
    <text evidence="3">The sequence shown here is derived from an EMBL/GenBank/DDBJ whole genome shotgun (WGS) entry which is preliminary data.</text>
</comment>